<evidence type="ECO:0000313" key="5">
    <source>
        <dbReference type="EMBL" id="QQR30196.1"/>
    </source>
</evidence>
<evidence type="ECO:0000259" key="1">
    <source>
        <dbReference type="Pfam" id="PF16334"/>
    </source>
</evidence>
<proteinExistence type="predicted"/>
<evidence type="ECO:0000259" key="2">
    <source>
        <dbReference type="Pfam" id="PF16335"/>
    </source>
</evidence>
<accession>A0A1Z2XR34</accession>
<dbReference type="GO" id="GO:0005975">
    <property type="term" value="P:carbohydrate metabolic process"/>
    <property type="evidence" value="ECO:0007669"/>
    <property type="project" value="InterPro"/>
</dbReference>
<evidence type="ECO:0000313" key="6">
    <source>
        <dbReference type="Proteomes" id="UP000196710"/>
    </source>
</evidence>
<feature type="domain" description="Glutaminase A N-terminal" evidence="3">
    <location>
        <begin position="75"/>
        <end position="195"/>
    </location>
</feature>
<dbReference type="Pfam" id="PF17168">
    <property type="entry name" value="DUF5127"/>
    <property type="match status" value="1"/>
</dbReference>
<dbReference type="InterPro" id="IPR008928">
    <property type="entry name" value="6-hairpin_glycosidase_sf"/>
</dbReference>
<dbReference type="InterPro" id="IPR032514">
    <property type="entry name" value="GtaA_central"/>
</dbReference>
<dbReference type="PANTHER" id="PTHR31987:SF1">
    <property type="entry name" value="GLUTAMINASE A"/>
    <property type="match status" value="1"/>
</dbReference>
<name>A0A1Z2XR34_9FIRM</name>
<dbReference type="Pfam" id="PF16334">
    <property type="entry name" value="DUF4964"/>
    <property type="match status" value="1"/>
</dbReference>
<feature type="domain" description="Glutaminase A central" evidence="2">
    <location>
        <begin position="272"/>
        <end position="643"/>
    </location>
</feature>
<organism evidence="5 7">
    <name type="scientific">Acutalibacter muris</name>
    <dbReference type="NCBI Taxonomy" id="1796620"/>
    <lineage>
        <taxon>Bacteria</taxon>
        <taxon>Bacillati</taxon>
        <taxon>Bacillota</taxon>
        <taxon>Clostridia</taxon>
        <taxon>Eubacteriales</taxon>
        <taxon>Acutalibacteraceae</taxon>
        <taxon>Acutalibacter</taxon>
    </lineage>
</organism>
<evidence type="ECO:0000313" key="7">
    <source>
        <dbReference type="Proteomes" id="UP000596035"/>
    </source>
</evidence>
<dbReference type="InterPro" id="IPR032515">
    <property type="entry name" value="DUF4964"/>
</dbReference>
<sequence length="653" mass="73523">MKNIQRLPAVPLITVDPYFSIWSCQDLPTGDDTRHWTGERKRLEVSVETDGREYRLLGHGSAPAAELTGCHVRPTVTEFEYRVEDNDIRLSFCTPLLLDDLEQMSTPVTLLKLETSPGHSVQAKVLLHDDICYNGLIHPEMTGRSVQENGLYLAAMGRQQQNILGHSGDHICIDWGYAWMASETQTAFSRQAGHYALELRGKAGQNPLWAVLAYDDVASICYFGVPTKAWYARNGRTIREAITNTWEQREALWSRCESFDRQLIRQAEDLGGEDYAELVCASYRQSISAHKLIAGEDGRPVFLSKENSSNGCIGTADVSYPSMPLFLLYNPELVRAMCRPILRFASCPVWPYEFAPHDVGRYPYACGQVYSLRHPEDSVCDPAGPSGVHFPYYLLPASAQVYDLHWQMPIEECGNMLLMLAAALNADGDLELIEEHLPVIEKWAVYLEKNGRDPGEQLCTDDFAGHLAQNVNLALKAACGLGAYGLMLERLGKAGEGAAWKEKARKMAEGICTQADRENHTALTLDGPKESWSLKYNAVWDILLDLGLCEPQWYSRELEWYLSKTEAYGVPLDSRKTYTKSDWMLWAAALSSDKSILERLCAPVARYLRETPSRVPFSDWYETTDGRYVGFIARSVQGGIFMPLLRRAWKSWA</sequence>
<dbReference type="Proteomes" id="UP000596035">
    <property type="component" value="Chromosome"/>
</dbReference>
<dbReference type="InterPro" id="IPR052743">
    <property type="entry name" value="Glutaminase_GtaA"/>
</dbReference>
<feature type="domain" description="DUF4964" evidence="1">
    <location>
        <begin position="5"/>
        <end position="59"/>
    </location>
</feature>
<dbReference type="InterPro" id="IPR033433">
    <property type="entry name" value="GtaA_N"/>
</dbReference>
<evidence type="ECO:0000313" key="4">
    <source>
        <dbReference type="EMBL" id="ASB40912.1"/>
    </source>
</evidence>
<dbReference type="Proteomes" id="UP000196710">
    <property type="component" value="Chromosome"/>
</dbReference>
<dbReference type="EMBL" id="CP021422">
    <property type="protein sequence ID" value="ASB40912.1"/>
    <property type="molecule type" value="Genomic_DNA"/>
</dbReference>
<evidence type="ECO:0000259" key="3">
    <source>
        <dbReference type="Pfam" id="PF17168"/>
    </source>
</evidence>
<reference evidence="4" key="1">
    <citation type="journal article" date="2017" name="Genome Announc.">
        <title>High-Quality Whole-Genome Sequences of the Oligo-Mouse-Microbiota Bacterial Community.</title>
        <authorList>
            <person name="Garzetti D."/>
            <person name="Brugiroux S."/>
            <person name="Bunk B."/>
            <person name="Pukall R."/>
            <person name="McCoy K.D."/>
            <person name="Macpherson A.J."/>
            <person name="Stecher B."/>
        </authorList>
    </citation>
    <scope>NUCLEOTIDE SEQUENCE</scope>
    <source>
        <strain evidence="4">KB18</strain>
    </source>
</reference>
<dbReference type="AlphaFoldDB" id="A0A1Z2XR34"/>
<dbReference type="RefSeq" id="WP_066541305.1">
    <property type="nucleotide sequence ID" value="NZ_CP021422.1"/>
</dbReference>
<dbReference type="Pfam" id="PF16335">
    <property type="entry name" value="GtaA_6_Hairpin"/>
    <property type="match status" value="1"/>
</dbReference>
<keyword evidence="6" id="KW-1185">Reference proteome</keyword>
<protein>
    <submittedName>
        <fullName evidence="5">DUF4965 domain-containing protein</fullName>
    </submittedName>
</protein>
<dbReference type="SUPFAM" id="SSF48208">
    <property type="entry name" value="Six-hairpin glycosidases"/>
    <property type="match status" value="1"/>
</dbReference>
<gene>
    <name evidence="4" type="ORF">ADH66_09750</name>
    <name evidence="5" type="ORF">I5Q82_00085</name>
</gene>
<dbReference type="PANTHER" id="PTHR31987">
    <property type="entry name" value="GLUTAMINASE A-RELATED"/>
    <property type="match status" value="1"/>
</dbReference>
<dbReference type="EMBL" id="CP065321">
    <property type="protein sequence ID" value="QQR30196.1"/>
    <property type="molecule type" value="Genomic_DNA"/>
</dbReference>
<dbReference type="KEGG" id="amur:ADH66_09750"/>
<reference evidence="6" key="2">
    <citation type="submission" date="2017-05" db="EMBL/GenBank/DDBJ databases">
        <title>Improved OligoMM genomes.</title>
        <authorList>
            <person name="Garzetti D."/>
        </authorList>
    </citation>
    <scope>NUCLEOTIDE SEQUENCE [LARGE SCALE GENOMIC DNA]</scope>
    <source>
        <strain evidence="6">KB18</strain>
    </source>
</reference>
<reference evidence="5 7" key="3">
    <citation type="submission" date="2020-11" db="EMBL/GenBank/DDBJ databases">
        <title>Closed and high quality bacterial genomes of the OMM12 community.</title>
        <authorList>
            <person name="Marbouty M."/>
            <person name="Lamy-Besnier Q."/>
            <person name="Debarbieux L."/>
            <person name="Koszul R."/>
        </authorList>
    </citation>
    <scope>NUCLEOTIDE SEQUENCE [LARGE SCALE GENOMIC DNA]</scope>
    <source>
        <strain evidence="5 7">KB18</strain>
    </source>
</reference>